<dbReference type="EMBL" id="CP024870">
    <property type="protein sequence ID" value="ATX70933.1"/>
    <property type="molecule type" value="Genomic_DNA"/>
</dbReference>
<evidence type="ECO:0000259" key="2">
    <source>
        <dbReference type="Pfam" id="PF03644"/>
    </source>
</evidence>
<dbReference type="Pfam" id="PF03644">
    <property type="entry name" value="Glyco_hydro_85"/>
    <property type="match status" value="1"/>
</dbReference>
<feature type="signal peptide" evidence="1">
    <location>
        <begin position="1"/>
        <end position="23"/>
    </location>
</feature>
<dbReference type="InterPro" id="IPR005201">
    <property type="entry name" value="TIM_ENGase"/>
</dbReference>
<keyword evidence="4" id="KW-1185">Reference proteome</keyword>
<proteinExistence type="predicted"/>
<feature type="domain" description="Cytosolic endo-beta-N-acetylglucosaminidase TIM barrel" evidence="2">
    <location>
        <begin position="188"/>
        <end position="318"/>
    </location>
</feature>
<organism evidence="3 4">
    <name type="scientific">Spiroplasma clarkii</name>
    <dbReference type="NCBI Taxonomy" id="2139"/>
    <lineage>
        <taxon>Bacteria</taxon>
        <taxon>Bacillati</taxon>
        <taxon>Mycoplasmatota</taxon>
        <taxon>Mollicutes</taxon>
        <taxon>Entomoplasmatales</taxon>
        <taxon>Spiroplasmataceae</taxon>
        <taxon>Spiroplasma</taxon>
    </lineage>
</organism>
<name>A0A2K8KGW2_9MOLU</name>
<feature type="chain" id="PRO_5014765468" description="Cytosolic endo-beta-N-acetylglucosaminidase TIM barrel domain-containing protein" evidence="1">
    <location>
        <begin position="24"/>
        <end position="952"/>
    </location>
</feature>
<reference evidence="3 4" key="1">
    <citation type="submission" date="2017-11" db="EMBL/GenBank/DDBJ databases">
        <title>Complete genome sequence of Spiroplasma clarkii CN-5 (DSM 19994).</title>
        <authorList>
            <person name="Tsai Y.-M."/>
            <person name="Chang A."/>
            <person name="Lo W.-S."/>
            <person name="Kuo C.-H."/>
        </authorList>
    </citation>
    <scope>NUCLEOTIDE SEQUENCE [LARGE SCALE GENOMIC DNA]</scope>
    <source>
        <strain evidence="3 4">CN-5</strain>
    </source>
</reference>
<evidence type="ECO:0000313" key="4">
    <source>
        <dbReference type="Proteomes" id="UP000231179"/>
    </source>
</evidence>
<protein>
    <recommendedName>
        <fullName evidence="2">Cytosolic endo-beta-N-acetylglucosaminidase TIM barrel domain-containing protein</fullName>
    </recommendedName>
</protein>
<accession>A0A2K8KGW2</accession>
<evidence type="ECO:0000313" key="3">
    <source>
        <dbReference type="EMBL" id="ATX70933.1"/>
    </source>
</evidence>
<keyword evidence="1" id="KW-0732">Signal</keyword>
<sequence length="952" mass="107397">MKKLLVWLQIVAIVAPTISIVSACDIGTTSTRPYLLSLDDYNWAEDTGAGAEYNFTDQDKTTDQVNSDEVAIKTVANGPVDQVFDYDKFSTGYKTRRSIRKQGVTGVPIVTTFRPNGNTWSDYGVDSKSRKFEYFNSVLDWDKDNLDLKYNTAATDIRARNYVAAKSTKRQLQGVYYNRFHDKGNSDSSIVGTNNPYSALMTNYSYVNDFIGWAGFTNLGWLTPLSADVTDQLHKNGVNAIGLLYLSGWEDVSREKLKKLFELDSQGNFKIVDILINQALTLNFDGWFINDEANGGAPDGSVVKQSDIYEIIRQFNIKAAALERKGGKTLTFNYYKNTNSINKEEPAYSQTLAAVNGTTVGFGANAKNRTKFQLDFNRLFPGEEENFFTERNNGDPTYPSRFYSMYYEGANTPGIGNIDIRKYLYKVTNKFSEKKPELTYDYENHTPVSFSSFGSGAENDIARSSFIEFSKNAKTPFDTDWAWLKTQEISNLYNSYMYAGYNGYLKSDAKGFEQAFENNKNKYNDEESYAAMRKNMHRDASYGNAIALKDILAIDPRVDFDQIKNETPPTDSNKQFFWDENTGVYPFSYGYGNDFAEQTVLTDTKLNQYTNAEETTTAPNITTSFSTGSGMYFVDRDSAGKLLSYASNYPWTNNRLADVMPTYQWDFWKTTQSDRTVTDNNTVDGVKYRSKITKAGQLNGYFDYNNPYKKGNSIAIGNGYDFNGAQGRIKPGIWEKNSAYNWNLMGTNLQTSDYTLDFKVKAAKHDDIKSAGLAEVVKNTKVLVKTSSTEAPKVIEPTSVTPVDGGWYNVSLNLSQAGLSVNDQNRLAKIGLQINTGDNTEFIYNVGELSLKPNTMSAPVVNSKIKRLSNEATIVRDENASIRFNWETDNTSNIDYYEVFYKYDDKWYRVGQTNLTSYYLRDLVAGDALTLGIRIKYNSGESSQMFTGTFKI</sequence>
<dbReference type="GO" id="GO:0033925">
    <property type="term" value="F:mannosyl-glycoprotein endo-beta-N-acetylglucosaminidase activity"/>
    <property type="evidence" value="ECO:0007669"/>
    <property type="project" value="InterPro"/>
</dbReference>
<dbReference type="RefSeq" id="WP_100254484.1">
    <property type="nucleotide sequence ID" value="NZ_CP024870.1"/>
</dbReference>
<dbReference type="GO" id="GO:0005737">
    <property type="term" value="C:cytoplasm"/>
    <property type="evidence" value="ECO:0007669"/>
    <property type="project" value="InterPro"/>
</dbReference>
<dbReference type="Gene3D" id="2.60.120.260">
    <property type="entry name" value="Galactose-binding domain-like"/>
    <property type="match status" value="1"/>
</dbReference>
<dbReference type="Gene3D" id="3.20.20.80">
    <property type="entry name" value="Glycosidases"/>
    <property type="match status" value="1"/>
</dbReference>
<dbReference type="Proteomes" id="UP000231179">
    <property type="component" value="Chromosome"/>
</dbReference>
<evidence type="ECO:0000256" key="1">
    <source>
        <dbReference type="SAM" id="SignalP"/>
    </source>
</evidence>
<gene>
    <name evidence="3" type="ORF">SCLAR_v1c06140</name>
</gene>
<dbReference type="AlphaFoldDB" id="A0A2K8KGW2"/>
<dbReference type="PROSITE" id="PS51257">
    <property type="entry name" value="PROKAR_LIPOPROTEIN"/>
    <property type="match status" value="1"/>
</dbReference>